<dbReference type="Proteomes" id="UP000294257">
    <property type="component" value="Unassembled WGS sequence"/>
</dbReference>
<dbReference type="RefSeq" id="WP_130347366.1">
    <property type="nucleotide sequence ID" value="NZ_SGWQ01000010.1"/>
</dbReference>
<keyword evidence="1" id="KW-0812">Transmembrane</keyword>
<evidence type="ECO:0000256" key="1">
    <source>
        <dbReference type="SAM" id="Phobius"/>
    </source>
</evidence>
<feature type="transmembrane region" description="Helical" evidence="1">
    <location>
        <begin position="20"/>
        <end position="44"/>
    </location>
</feature>
<feature type="transmembrane region" description="Helical" evidence="1">
    <location>
        <begin position="89"/>
        <end position="111"/>
    </location>
</feature>
<keyword evidence="1" id="KW-0472">Membrane</keyword>
<reference evidence="2 3" key="1">
    <citation type="submission" date="2019-02" db="EMBL/GenBank/DDBJ databases">
        <title>Genomic Encyclopedia of Type Strains, Phase IV (KMG-IV): sequencing the most valuable type-strain genomes for metagenomic binning, comparative biology and taxonomic classification.</title>
        <authorList>
            <person name="Goeker M."/>
        </authorList>
    </citation>
    <scope>NUCLEOTIDE SEQUENCE [LARGE SCALE GENOMIC DNA]</scope>
    <source>
        <strain evidence="2 3">DSM 101727</strain>
    </source>
</reference>
<gene>
    <name evidence="2" type="ORF">EV193_110180</name>
</gene>
<sequence>MHPSQPPMAWPHPGQGKPKANAGAAVIAGFLGLVIAGMFVWFAVWNLDFVDTIGVWRSTERINVIFGFATAAFMVTASVFTVARTITGAWVLCVMSVVEALMVVVVSPLLLNVDFDAHMEFVFGFHRANGVAMAIAAAAKSYGRPFTLQPHAGQPR</sequence>
<keyword evidence="1" id="KW-1133">Transmembrane helix</keyword>
<evidence type="ECO:0000313" key="2">
    <source>
        <dbReference type="EMBL" id="RZS34030.1"/>
    </source>
</evidence>
<evidence type="ECO:0000313" key="3">
    <source>
        <dbReference type="Proteomes" id="UP000294257"/>
    </source>
</evidence>
<accession>A0A4Q7KGP7</accession>
<feature type="transmembrane region" description="Helical" evidence="1">
    <location>
        <begin position="64"/>
        <end position="83"/>
    </location>
</feature>
<comment type="caution">
    <text evidence="2">The sequence shown here is derived from an EMBL/GenBank/DDBJ whole genome shotgun (WGS) entry which is preliminary data.</text>
</comment>
<protein>
    <submittedName>
        <fullName evidence="2">Uncharacterized protein</fullName>
    </submittedName>
</protein>
<name>A0A4Q7KGP7_9PSEU</name>
<organism evidence="2 3">
    <name type="scientific">Herbihabitans rhizosphaerae</name>
    <dbReference type="NCBI Taxonomy" id="1872711"/>
    <lineage>
        <taxon>Bacteria</taxon>
        <taxon>Bacillati</taxon>
        <taxon>Actinomycetota</taxon>
        <taxon>Actinomycetes</taxon>
        <taxon>Pseudonocardiales</taxon>
        <taxon>Pseudonocardiaceae</taxon>
        <taxon>Herbihabitans</taxon>
    </lineage>
</organism>
<dbReference type="AlphaFoldDB" id="A0A4Q7KGP7"/>
<dbReference type="EMBL" id="SGWQ01000010">
    <property type="protein sequence ID" value="RZS34030.1"/>
    <property type="molecule type" value="Genomic_DNA"/>
</dbReference>
<dbReference type="OrthoDB" id="3633836at2"/>
<proteinExistence type="predicted"/>
<keyword evidence="3" id="KW-1185">Reference proteome</keyword>